<sequence length="324" mass="36060">MPRRTRRRAWRRVSATGCCRRWNETKGIRMQVHEAGLLGRTAKAAAPQLCRLASSRRMRQGTRLLEIYLEILQGRGAGTGWDLRGEIHAARRCLQGVEAPVVFDVGANYGQWSAGLRSALGTRKGRFFLFEPQPACQSALAGAGIPNQVVIPAAVSDEEGSATIFADTPGSGVASVHRRRDSYFGDMTAHQEKVPVTTIDREVERWGVERVDLLKLDIEGAEFQALRGAAGSLRDRRVTTIAFEFGSANVYSRTFFRDFWDLLSPFGYRLWRICPGGVLLPVREYTEELEHFRGVSNYVASLRTPETRAPRTPAGRKRAEPVAG</sequence>
<protein>
    <submittedName>
        <fullName evidence="3">FkbM family methyltransferase</fullName>
    </submittedName>
</protein>
<dbReference type="EMBL" id="JNAD02000007">
    <property type="protein sequence ID" value="RKM94897.1"/>
    <property type="molecule type" value="Genomic_DNA"/>
</dbReference>
<dbReference type="PANTHER" id="PTHR36973:SF4">
    <property type="entry name" value="NODULATION PROTEIN"/>
    <property type="match status" value="1"/>
</dbReference>
<proteinExistence type="predicted"/>
<dbReference type="InterPro" id="IPR006342">
    <property type="entry name" value="FkbM_mtfrase"/>
</dbReference>
<dbReference type="PANTHER" id="PTHR36973">
    <property type="entry name" value="SLL1456 PROTEIN-RELATED"/>
    <property type="match status" value="1"/>
</dbReference>
<dbReference type="AlphaFoldDB" id="A0A3R7I175"/>
<accession>A0A3R7I175</accession>
<dbReference type="Gene3D" id="3.40.50.150">
    <property type="entry name" value="Vaccinia Virus protein VP39"/>
    <property type="match status" value="1"/>
</dbReference>
<evidence type="ECO:0000256" key="1">
    <source>
        <dbReference type="SAM" id="MobiDB-lite"/>
    </source>
</evidence>
<feature type="region of interest" description="Disordered" evidence="1">
    <location>
        <begin position="304"/>
        <end position="324"/>
    </location>
</feature>
<keyword evidence="3" id="KW-0808">Transferase</keyword>
<evidence type="ECO:0000313" key="4">
    <source>
        <dbReference type="Proteomes" id="UP000028058"/>
    </source>
</evidence>
<evidence type="ECO:0000259" key="2">
    <source>
        <dbReference type="Pfam" id="PF05050"/>
    </source>
</evidence>
<organism evidence="3 4">
    <name type="scientific">Streptomyces xinghaiensis</name>
    <dbReference type="NCBI Taxonomy" id="1038928"/>
    <lineage>
        <taxon>Bacteria</taxon>
        <taxon>Bacillati</taxon>
        <taxon>Actinomycetota</taxon>
        <taxon>Actinomycetes</taxon>
        <taxon>Kitasatosporales</taxon>
        <taxon>Streptomycetaceae</taxon>
        <taxon>Streptomyces</taxon>
    </lineage>
</organism>
<reference evidence="3 4" key="1">
    <citation type="journal article" date="2014" name="Genome Announc.">
        <title>Draft Genome Sequence of Streptomyces fradiae ATCC 19609, a Strain Highly Sensitive to Antibiotics.</title>
        <authorList>
            <person name="Bekker O.B."/>
            <person name="Klimina K.M."/>
            <person name="Vatlin A.A."/>
            <person name="Zakharevich N.V."/>
            <person name="Kasianov A.S."/>
            <person name="Danilenko V.N."/>
        </authorList>
    </citation>
    <scope>NUCLEOTIDE SEQUENCE [LARGE SCALE GENOMIC DNA]</scope>
    <source>
        <strain evidence="3 4">ATCC 19609</strain>
    </source>
</reference>
<dbReference type="Proteomes" id="UP000028058">
    <property type="component" value="Unassembled WGS sequence"/>
</dbReference>
<dbReference type="SUPFAM" id="SSF53335">
    <property type="entry name" value="S-adenosyl-L-methionine-dependent methyltransferases"/>
    <property type="match status" value="1"/>
</dbReference>
<dbReference type="InterPro" id="IPR029063">
    <property type="entry name" value="SAM-dependent_MTases_sf"/>
</dbReference>
<evidence type="ECO:0000313" key="3">
    <source>
        <dbReference type="EMBL" id="RKM94897.1"/>
    </source>
</evidence>
<dbReference type="Pfam" id="PF05050">
    <property type="entry name" value="Methyltransf_21"/>
    <property type="match status" value="1"/>
</dbReference>
<name>A0A3R7I175_9ACTN</name>
<dbReference type="GO" id="GO:0032259">
    <property type="term" value="P:methylation"/>
    <property type="evidence" value="ECO:0007669"/>
    <property type="project" value="UniProtKB-KW"/>
</dbReference>
<dbReference type="InterPro" id="IPR053188">
    <property type="entry name" value="FkbM_Methyltransferase"/>
</dbReference>
<dbReference type="NCBIfam" id="TIGR01444">
    <property type="entry name" value="fkbM_fam"/>
    <property type="match status" value="1"/>
</dbReference>
<keyword evidence="3" id="KW-0489">Methyltransferase</keyword>
<dbReference type="GO" id="GO:0008171">
    <property type="term" value="F:O-methyltransferase activity"/>
    <property type="evidence" value="ECO:0007669"/>
    <property type="project" value="TreeGrafter"/>
</dbReference>
<keyword evidence="4" id="KW-1185">Reference proteome</keyword>
<feature type="domain" description="Methyltransferase FkbM" evidence="2">
    <location>
        <begin position="104"/>
        <end position="270"/>
    </location>
</feature>
<gene>
    <name evidence="3" type="ORF">SFRA_016735</name>
</gene>
<comment type="caution">
    <text evidence="3">The sequence shown here is derived from an EMBL/GenBank/DDBJ whole genome shotgun (WGS) entry which is preliminary data.</text>
</comment>